<reference evidence="1" key="1">
    <citation type="submission" date="2023-06" db="EMBL/GenBank/DDBJ databases">
        <authorList>
            <person name="Kurt Z."/>
        </authorList>
    </citation>
    <scope>NUCLEOTIDE SEQUENCE</scope>
</reference>
<evidence type="ECO:0000313" key="1">
    <source>
        <dbReference type="EMBL" id="CAI9955478.1"/>
    </source>
</evidence>
<comment type="caution">
    <text evidence="1">The sequence shown here is derived from an EMBL/GenBank/DDBJ whole genome shotgun (WGS) entry which is preliminary data.</text>
</comment>
<dbReference type="EMBL" id="CATOUU010000865">
    <property type="protein sequence ID" value="CAI9955478.1"/>
    <property type="molecule type" value="Genomic_DNA"/>
</dbReference>
<keyword evidence="3" id="KW-1185">Reference proteome</keyword>
<evidence type="ECO:0000313" key="3">
    <source>
        <dbReference type="Proteomes" id="UP001642409"/>
    </source>
</evidence>
<gene>
    <name evidence="1" type="ORF">HINF_LOCUS43123</name>
    <name evidence="2" type="ORF">HINF_LOCUS5310</name>
</gene>
<name>A0AA86QCJ2_9EUKA</name>
<organism evidence="1">
    <name type="scientific">Hexamita inflata</name>
    <dbReference type="NCBI Taxonomy" id="28002"/>
    <lineage>
        <taxon>Eukaryota</taxon>
        <taxon>Metamonada</taxon>
        <taxon>Diplomonadida</taxon>
        <taxon>Hexamitidae</taxon>
        <taxon>Hexamitinae</taxon>
        <taxon>Hexamita</taxon>
    </lineage>
</organism>
<dbReference type="AlphaFoldDB" id="A0AA86QCJ2"/>
<dbReference type="Proteomes" id="UP001642409">
    <property type="component" value="Unassembled WGS sequence"/>
</dbReference>
<sequence length="116" mass="13631">MQLQFPYSTKSCYQQKNSNSMIDLGQKVKMRSELVFQQCLFSSNVDRNKQQQIKQQLVYNKSLQLHFIGVLDIQSFQNQLGEIFCMCIALFRLFQPPCDYIAFLIFSVIILQPSNY</sequence>
<protein>
    <submittedName>
        <fullName evidence="2">Hypothetical_protein</fullName>
    </submittedName>
</protein>
<evidence type="ECO:0000313" key="2">
    <source>
        <dbReference type="EMBL" id="CAL5979163.1"/>
    </source>
</evidence>
<proteinExistence type="predicted"/>
<reference evidence="2 3" key="2">
    <citation type="submission" date="2024-07" db="EMBL/GenBank/DDBJ databases">
        <authorList>
            <person name="Akdeniz Z."/>
        </authorList>
    </citation>
    <scope>NUCLEOTIDE SEQUENCE [LARGE SCALE GENOMIC DNA]</scope>
</reference>
<accession>A0AA86QCJ2</accession>
<dbReference type="EMBL" id="CAXDID020000010">
    <property type="protein sequence ID" value="CAL5979163.1"/>
    <property type="molecule type" value="Genomic_DNA"/>
</dbReference>